<dbReference type="GeneTree" id="ENSGT00940000154740"/>
<dbReference type="Gene3D" id="1.10.4020.10">
    <property type="entry name" value="DNA breaking-rejoining enzymes"/>
    <property type="match status" value="1"/>
</dbReference>
<dbReference type="Ensembl" id="ENSMPUT00000015237.1">
    <property type="protein sequence ID" value="ENSMPUP00000015000.1"/>
    <property type="gene ID" value="ENSMPUG00000015110.1"/>
</dbReference>
<keyword evidence="6 11" id="KW-0539">Nucleus</keyword>
<dbReference type="SUPFAM" id="SSF47353">
    <property type="entry name" value="Retrovirus capsid dimerization domain-like"/>
    <property type="match status" value="1"/>
</dbReference>
<dbReference type="InterPro" id="IPR036236">
    <property type="entry name" value="Znf_C2H2_sf"/>
</dbReference>
<proteinExistence type="predicted"/>
<dbReference type="PROSITE" id="PS00028">
    <property type="entry name" value="ZINC_FINGER_C2H2_1"/>
    <property type="match status" value="2"/>
</dbReference>
<evidence type="ECO:0000256" key="6">
    <source>
        <dbReference type="ARBA" id="ARBA00023242"/>
    </source>
</evidence>
<evidence type="ECO:0000256" key="1">
    <source>
        <dbReference type="ARBA" id="ARBA00004123"/>
    </source>
</evidence>
<dbReference type="InterPro" id="IPR013087">
    <property type="entry name" value="Znf_C2H2_type"/>
</dbReference>
<keyword evidence="3" id="KW-0677">Repeat</keyword>
<dbReference type="FunFam" id="3.30.160.60:FF:000478">
    <property type="entry name" value="Zinc finger protein 133"/>
    <property type="match status" value="1"/>
</dbReference>
<evidence type="ECO:0000256" key="3">
    <source>
        <dbReference type="ARBA" id="ARBA00022737"/>
    </source>
</evidence>
<dbReference type="PANTHER" id="PTHR45935:SF10">
    <property type="entry name" value="SCAN DOMAIN-CONTAINING 1"/>
    <property type="match status" value="1"/>
</dbReference>
<evidence type="ECO:0000256" key="9">
    <source>
        <dbReference type="ARBA" id="ARBA00040892"/>
    </source>
</evidence>
<dbReference type="FunFam" id="3.30.160.60:FF:000100">
    <property type="entry name" value="Zinc finger 45-like"/>
    <property type="match status" value="1"/>
</dbReference>
<evidence type="ECO:0000259" key="13">
    <source>
        <dbReference type="PROSITE" id="PS50157"/>
    </source>
</evidence>
<dbReference type="InParanoid" id="M3YUJ0"/>
<feature type="domain" description="SCAN box" evidence="14">
    <location>
        <begin position="10"/>
        <end position="89"/>
    </location>
</feature>
<dbReference type="FunFam" id="1.10.4020.10:FF:000001">
    <property type="entry name" value="zinc finger protein 263 isoform X1"/>
    <property type="match status" value="1"/>
</dbReference>
<evidence type="ECO:0000256" key="11">
    <source>
        <dbReference type="PROSITE-ProRule" id="PRU00187"/>
    </source>
</evidence>
<dbReference type="InterPro" id="IPR003309">
    <property type="entry name" value="SCAN_dom"/>
</dbReference>
<evidence type="ECO:0000256" key="7">
    <source>
        <dbReference type="ARBA" id="ARBA00037286"/>
    </source>
</evidence>
<organism evidence="15">
    <name type="scientific">Mustela putorius furo</name>
    <name type="common">European domestic ferret</name>
    <name type="synonym">Mustela furo</name>
    <dbReference type="NCBI Taxonomy" id="9669"/>
    <lineage>
        <taxon>Eukaryota</taxon>
        <taxon>Metazoa</taxon>
        <taxon>Chordata</taxon>
        <taxon>Craniata</taxon>
        <taxon>Vertebrata</taxon>
        <taxon>Euteleostomi</taxon>
        <taxon>Mammalia</taxon>
        <taxon>Eutheria</taxon>
        <taxon>Laurasiatheria</taxon>
        <taxon>Carnivora</taxon>
        <taxon>Caniformia</taxon>
        <taxon>Musteloidea</taxon>
        <taxon>Mustelidae</taxon>
        <taxon>Mustelinae</taxon>
        <taxon>Mustela</taxon>
    </lineage>
</organism>
<feature type="domain" description="C2H2-type" evidence="13">
    <location>
        <begin position="301"/>
        <end position="323"/>
    </location>
</feature>
<dbReference type="STRING" id="9669.ENSMPUP00000015000"/>
<evidence type="ECO:0000256" key="2">
    <source>
        <dbReference type="ARBA" id="ARBA00022723"/>
    </source>
</evidence>
<dbReference type="InterPro" id="IPR050916">
    <property type="entry name" value="SCAN-C2H2_zinc_finger"/>
</dbReference>
<dbReference type="SUPFAM" id="SSF57667">
    <property type="entry name" value="beta-beta-alpha zinc fingers"/>
    <property type="match status" value="2"/>
</dbReference>
<comment type="subunit">
    <text evidence="8">Interacts with ZNF202.</text>
</comment>
<feature type="region of interest" description="Disordered" evidence="12">
    <location>
        <begin position="243"/>
        <end position="334"/>
    </location>
</feature>
<comment type="function">
    <text evidence="7">May regulate transcriptional activity.</text>
</comment>
<evidence type="ECO:0000256" key="4">
    <source>
        <dbReference type="ARBA" id="ARBA00022771"/>
    </source>
</evidence>
<dbReference type="PANTHER" id="PTHR45935">
    <property type="entry name" value="PROTEIN ZBED8-RELATED"/>
    <property type="match status" value="1"/>
</dbReference>
<dbReference type="Gene3D" id="3.30.160.60">
    <property type="entry name" value="Classic Zinc Finger"/>
    <property type="match status" value="3"/>
</dbReference>
<name>M3YUJ0_MUSPF</name>
<dbReference type="FunFam" id="3.30.160.60:FF:000446">
    <property type="entry name" value="Zinc finger protein"/>
    <property type="match status" value="1"/>
</dbReference>
<evidence type="ECO:0000259" key="14">
    <source>
        <dbReference type="PROSITE" id="PS50804"/>
    </source>
</evidence>
<evidence type="ECO:0000256" key="5">
    <source>
        <dbReference type="ARBA" id="ARBA00022833"/>
    </source>
</evidence>
<sequence>STSPDSEAYHQRFRQFCCQEVASPHEAFSKLWELCCQWLRPKTHPKEQMLELLVWEQFPTILLEEIQTWVREQHPENGEEAEALVEDVQSASGQQCNNVDTDIFSLCLRSLIQIRPGKGQLSLTLGVGELKSSVSEFVGGRQLRSQSQVWERHRVKEECGPEGRCRLSPSAQLRVGEGVAHLAEQRGVAVRSRRGAEQTWGSLDMGREDSCWPEKNTRVISGWWGLKPPPPPMKHVFSRVRPLEPYTQGGPQGNRQETPVPGEEEAADTPGQREGLCPSLSRGDDSQGSQGFPVPRTGKTSKCQQCGRSFSRGSYLIRHQSPHRRGASRVRQIREGSKLPAHLRTCTVERPYGCGECGKSFNQSSRLIVHQSTHTGEKPYQCTVCGKRCNNSFSAHRRVHSRRSP</sequence>
<dbReference type="SMART" id="SM00431">
    <property type="entry name" value="SCAN"/>
    <property type="match status" value="1"/>
</dbReference>
<dbReference type="EMBL" id="AEYP01027784">
    <property type="status" value="NOT_ANNOTATED_CDS"/>
    <property type="molecule type" value="Genomic_DNA"/>
</dbReference>
<dbReference type="AlphaFoldDB" id="M3YUJ0"/>
<accession>M3YUJ0</accession>
<keyword evidence="5" id="KW-0862">Zinc</keyword>
<dbReference type="PROSITE" id="PS50804">
    <property type="entry name" value="SCAN_BOX"/>
    <property type="match status" value="1"/>
</dbReference>
<dbReference type="GO" id="GO:0008270">
    <property type="term" value="F:zinc ion binding"/>
    <property type="evidence" value="ECO:0007669"/>
    <property type="project" value="UniProtKB-KW"/>
</dbReference>
<dbReference type="SMART" id="SM00355">
    <property type="entry name" value="ZnF_C2H2"/>
    <property type="match status" value="3"/>
</dbReference>
<dbReference type="PROSITE" id="PS50157">
    <property type="entry name" value="ZINC_FINGER_C2H2_2"/>
    <property type="match status" value="2"/>
</dbReference>
<evidence type="ECO:0000256" key="12">
    <source>
        <dbReference type="SAM" id="MobiDB-lite"/>
    </source>
</evidence>
<dbReference type="eggNOG" id="KOG1721">
    <property type="taxonomic scope" value="Eukaryota"/>
</dbReference>
<protein>
    <recommendedName>
        <fullName evidence="9">SCAN domain-containing protein 1</fullName>
    </recommendedName>
</protein>
<dbReference type="Pfam" id="PF02023">
    <property type="entry name" value="SCAN"/>
    <property type="match status" value="1"/>
</dbReference>
<dbReference type="GO" id="GO:0005634">
    <property type="term" value="C:nucleus"/>
    <property type="evidence" value="ECO:0007669"/>
    <property type="project" value="UniProtKB-SubCell"/>
</dbReference>
<evidence type="ECO:0000256" key="10">
    <source>
        <dbReference type="PROSITE-ProRule" id="PRU00042"/>
    </source>
</evidence>
<keyword evidence="4 10" id="KW-0863">Zinc-finger</keyword>
<evidence type="ECO:0000256" key="8">
    <source>
        <dbReference type="ARBA" id="ARBA00038697"/>
    </source>
</evidence>
<keyword evidence="2" id="KW-0479">Metal-binding</keyword>
<dbReference type="HOGENOM" id="CLU_002678_49_3_1"/>
<evidence type="ECO:0000313" key="15">
    <source>
        <dbReference type="Ensembl" id="ENSMPUP00000015000.1"/>
    </source>
</evidence>
<dbReference type="CDD" id="cd07936">
    <property type="entry name" value="SCAN"/>
    <property type="match status" value="1"/>
</dbReference>
<dbReference type="Pfam" id="PF00096">
    <property type="entry name" value="zf-C2H2"/>
    <property type="match status" value="2"/>
</dbReference>
<reference evidence="15" key="1">
    <citation type="submission" date="2024-06" db="UniProtKB">
        <authorList>
            <consortium name="Ensembl"/>
        </authorList>
    </citation>
    <scope>IDENTIFICATION</scope>
</reference>
<dbReference type="InterPro" id="IPR038269">
    <property type="entry name" value="SCAN_sf"/>
</dbReference>
<comment type="subcellular location">
    <subcellularLocation>
        <location evidence="1 11">Nucleus</location>
    </subcellularLocation>
</comment>
<feature type="compositionally biased region" description="Polar residues" evidence="12">
    <location>
        <begin position="298"/>
        <end position="312"/>
    </location>
</feature>
<feature type="domain" description="C2H2-type" evidence="13">
    <location>
        <begin position="352"/>
        <end position="379"/>
    </location>
</feature>